<feature type="compositionally biased region" description="Low complexity" evidence="1">
    <location>
        <begin position="90"/>
        <end position="108"/>
    </location>
</feature>
<feature type="compositionally biased region" description="Low complexity" evidence="1">
    <location>
        <begin position="251"/>
        <end position="260"/>
    </location>
</feature>
<dbReference type="EMBL" id="JAPDRK010000011">
    <property type="protein sequence ID" value="KAJ9607542.1"/>
    <property type="molecule type" value="Genomic_DNA"/>
</dbReference>
<evidence type="ECO:0000313" key="3">
    <source>
        <dbReference type="Proteomes" id="UP001172673"/>
    </source>
</evidence>
<reference evidence="2" key="1">
    <citation type="submission" date="2022-10" db="EMBL/GenBank/DDBJ databases">
        <title>Culturing micro-colonial fungi from biological soil crusts in the Mojave desert and describing Neophaeococcomyces mojavensis, and introducing the new genera and species Taxawa tesnikishii.</title>
        <authorList>
            <person name="Kurbessoian T."/>
            <person name="Stajich J.E."/>
        </authorList>
    </citation>
    <scope>NUCLEOTIDE SEQUENCE</scope>
    <source>
        <strain evidence="2">TK_41</strain>
    </source>
</reference>
<feature type="compositionally biased region" description="Acidic residues" evidence="1">
    <location>
        <begin position="185"/>
        <end position="210"/>
    </location>
</feature>
<dbReference type="Proteomes" id="UP001172673">
    <property type="component" value="Unassembled WGS sequence"/>
</dbReference>
<gene>
    <name evidence="2" type="ORF">H2200_007620</name>
</gene>
<organism evidence="2 3">
    <name type="scientific">Cladophialophora chaetospira</name>
    <dbReference type="NCBI Taxonomy" id="386627"/>
    <lineage>
        <taxon>Eukaryota</taxon>
        <taxon>Fungi</taxon>
        <taxon>Dikarya</taxon>
        <taxon>Ascomycota</taxon>
        <taxon>Pezizomycotina</taxon>
        <taxon>Eurotiomycetes</taxon>
        <taxon>Chaetothyriomycetidae</taxon>
        <taxon>Chaetothyriales</taxon>
        <taxon>Herpotrichiellaceae</taxon>
        <taxon>Cladophialophora</taxon>
    </lineage>
</organism>
<accession>A0AA39CGM7</accession>
<name>A0AA39CGM7_9EURO</name>
<comment type="caution">
    <text evidence="2">The sequence shown here is derived from an EMBL/GenBank/DDBJ whole genome shotgun (WGS) entry which is preliminary data.</text>
</comment>
<evidence type="ECO:0000256" key="1">
    <source>
        <dbReference type="SAM" id="MobiDB-lite"/>
    </source>
</evidence>
<feature type="compositionally biased region" description="Basic and acidic residues" evidence="1">
    <location>
        <begin position="273"/>
        <end position="298"/>
    </location>
</feature>
<protein>
    <submittedName>
        <fullName evidence="2">Uncharacterized protein</fullName>
    </submittedName>
</protein>
<feature type="region of interest" description="Disordered" evidence="1">
    <location>
        <begin position="242"/>
        <end position="304"/>
    </location>
</feature>
<feature type="compositionally biased region" description="Polar residues" evidence="1">
    <location>
        <begin position="109"/>
        <end position="131"/>
    </location>
</feature>
<feature type="compositionally biased region" description="Polar residues" evidence="1">
    <location>
        <begin position="69"/>
        <end position="84"/>
    </location>
</feature>
<sequence length="304" mass="34274">MSSPTRSYGFKGATSLLSSSPMKGFEDTENWAAAESQDFSLHKDTHQTPAGKVNTEAGMGTGGCGFDGESSSLPTPPDSGQNAQQDRDTFSVSSPFTFTTDPPVSTSTRPSQWSLRSRESSPSALLTTQTSRNREERKSKFLDRIRRRRDDERSEVVGDQVLRMDFVKERRGWEEQMARRAEVESLAELEAEEDDVPTEVVDDEEMSPTEEYDDLVREFEKNAGQEDDFLVDDVDDEDYERLFREMEIVTQQSQSQSQSQVPAERSQGQNQRQAERDQNQNRGKLEAHQQSADDRGGDDAMDIS</sequence>
<feature type="region of interest" description="Disordered" evidence="1">
    <location>
        <begin position="183"/>
        <end position="210"/>
    </location>
</feature>
<keyword evidence="3" id="KW-1185">Reference proteome</keyword>
<feature type="region of interest" description="Disordered" evidence="1">
    <location>
        <begin position="1"/>
        <end position="140"/>
    </location>
</feature>
<evidence type="ECO:0000313" key="2">
    <source>
        <dbReference type="EMBL" id="KAJ9607542.1"/>
    </source>
</evidence>
<dbReference type="AlphaFoldDB" id="A0AA39CGM7"/>
<proteinExistence type="predicted"/>